<dbReference type="eggNOG" id="COG4965">
    <property type="taxonomic scope" value="Bacteria"/>
</dbReference>
<dbReference type="PANTHER" id="PTHR35007">
    <property type="entry name" value="INTEGRAL MEMBRANE PROTEIN-RELATED"/>
    <property type="match status" value="1"/>
</dbReference>
<organism evidence="2 3">
    <name type="scientific">Actinoplanes missouriensis (strain ATCC 14538 / DSM 43046 / CBS 188.64 / JCM 3121 / NBRC 102363 / NCIMB 12654 / NRRL B-3342 / UNCC 431)</name>
    <dbReference type="NCBI Taxonomy" id="512565"/>
    <lineage>
        <taxon>Bacteria</taxon>
        <taxon>Bacillati</taxon>
        <taxon>Actinomycetota</taxon>
        <taxon>Actinomycetes</taxon>
        <taxon>Micromonosporales</taxon>
        <taxon>Micromonosporaceae</taxon>
        <taxon>Actinoplanes</taxon>
    </lineage>
</organism>
<dbReference type="Proteomes" id="UP000007882">
    <property type="component" value="Chromosome"/>
</dbReference>
<dbReference type="STRING" id="512565.AMIS_3180"/>
<dbReference type="KEGG" id="ams:AMIS_3180"/>
<evidence type="ECO:0000256" key="1">
    <source>
        <dbReference type="SAM" id="Phobius"/>
    </source>
</evidence>
<keyword evidence="1" id="KW-1133">Transmembrane helix</keyword>
<keyword evidence="1" id="KW-0812">Transmembrane</keyword>
<feature type="transmembrane region" description="Helical" evidence="1">
    <location>
        <begin position="70"/>
        <end position="91"/>
    </location>
</feature>
<proteinExistence type="predicted"/>
<evidence type="ECO:0000313" key="3">
    <source>
        <dbReference type="Proteomes" id="UP000007882"/>
    </source>
</evidence>
<dbReference type="AlphaFoldDB" id="I0GXQ1"/>
<keyword evidence="1" id="KW-0472">Membrane</keyword>
<gene>
    <name evidence="2" type="ordered locus">AMIS_3180</name>
</gene>
<evidence type="ECO:0000313" key="2">
    <source>
        <dbReference type="EMBL" id="BAL85538.1"/>
    </source>
</evidence>
<protein>
    <submittedName>
        <fullName evidence="2">Putative type II secretion system protein</fullName>
    </submittedName>
</protein>
<accession>I0GXQ1</accession>
<feature type="transmembrane region" description="Helical" evidence="1">
    <location>
        <begin position="225"/>
        <end position="243"/>
    </location>
</feature>
<dbReference type="EMBL" id="AP012319">
    <property type="protein sequence ID" value="BAL85538.1"/>
    <property type="molecule type" value="Genomic_DNA"/>
</dbReference>
<sequence>MTGVLAAGLMVAAVLVVLRPRRAARARLPGRRRAPARFDPARVRRWRAHLTTGPAWRPVLAAAGLASVPALLAGGPAGAAIAAVYAALAAGEWARRDRRKRASAARAAELDRLCALVADLRAGLPPVAAAGFPGYSAGGVPGYSAAGPSDTADPLGAGSGGAGPSGAAEGGAGRIRELVAAVWRLAEQTGAPAADLLDRIESDARSTDRTTATAAAQAAGAQATALLLAGLPLGGIGLGYAIGADPLAVLLRTPVGVACALTAVLLQVAGLRWSQRLVDGPR</sequence>
<reference evidence="2 3" key="1">
    <citation type="submission" date="2012-02" db="EMBL/GenBank/DDBJ databases">
        <title>Complete genome sequence of Actinoplanes missouriensis 431 (= NBRC 102363).</title>
        <authorList>
            <person name="Ohnishi Y."/>
            <person name="Ishikawa J."/>
            <person name="Sekine M."/>
            <person name="Hosoyama A."/>
            <person name="Harada T."/>
            <person name="Narita H."/>
            <person name="Hata T."/>
            <person name="Konno Y."/>
            <person name="Tutikane K."/>
            <person name="Fujita N."/>
            <person name="Horinouchi S."/>
            <person name="Hayakawa M."/>
        </authorList>
    </citation>
    <scope>NUCLEOTIDE SEQUENCE [LARGE SCALE GENOMIC DNA]</scope>
    <source>
        <strain evidence="3">ATCC 14538 / DSM 43046 / CBS 188.64 / JCM 3121 / NBRC 102363 / NCIMB 12654 / NRRL B-3342 / UNCC 431</strain>
    </source>
</reference>
<dbReference type="HOGENOM" id="CLU_065779_2_0_11"/>
<keyword evidence="3" id="KW-1185">Reference proteome</keyword>
<dbReference type="PATRIC" id="fig|512565.3.peg.319"/>
<feature type="transmembrane region" description="Helical" evidence="1">
    <location>
        <begin position="255"/>
        <end position="273"/>
    </location>
</feature>
<name>I0GXQ1_ACTM4</name>
<dbReference type="PANTHER" id="PTHR35007:SF4">
    <property type="entry name" value="CONSERVED TRANSMEMBRANE PROTEIN-RELATED"/>
    <property type="match status" value="1"/>
</dbReference>